<dbReference type="EMBL" id="JASBNA010000024">
    <property type="protein sequence ID" value="KAK7684687.1"/>
    <property type="molecule type" value="Genomic_DNA"/>
</dbReference>
<keyword evidence="2" id="KW-1185">Reference proteome</keyword>
<evidence type="ECO:0000313" key="1">
    <source>
        <dbReference type="EMBL" id="KAK7684687.1"/>
    </source>
</evidence>
<reference evidence="1 2" key="1">
    <citation type="submission" date="2022-09" db="EMBL/GenBank/DDBJ databases">
        <authorList>
            <person name="Palmer J.M."/>
        </authorList>
    </citation>
    <scope>NUCLEOTIDE SEQUENCE [LARGE SCALE GENOMIC DNA]</scope>
    <source>
        <strain evidence="1 2">DSM 7382</strain>
    </source>
</reference>
<evidence type="ECO:0000313" key="2">
    <source>
        <dbReference type="Proteomes" id="UP001385951"/>
    </source>
</evidence>
<gene>
    <name evidence="1" type="ORF">QCA50_012270</name>
</gene>
<name>A0AAW0G531_9APHY</name>
<organism evidence="1 2">
    <name type="scientific">Cerrena zonata</name>
    <dbReference type="NCBI Taxonomy" id="2478898"/>
    <lineage>
        <taxon>Eukaryota</taxon>
        <taxon>Fungi</taxon>
        <taxon>Dikarya</taxon>
        <taxon>Basidiomycota</taxon>
        <taxon>Agaricomycotina</taxon>
        <taxon>Agaricomycetes</taxon>
        <taxon>Polyporales</taxon>
        <taxon>Cerrenaceae</taxon>
        <taxon>Cerrena</taxon>
    </lineage>
</organism>
<accession>A0AAW0G531</accession>
<sequence>MIILENQLIVLNGNLSKGSNCFLGNDWKVHGLEMKFFKGFPLIGGFDKVPKDADEDTAVNTGRDWVL</sequence>
<comment type="caution">
    <text evidence="1">The sequence shown here is derived from an EMBL/GenBank/DDBJ whole genome shotgun (WGS) entry which is preliminary data.</text>
</comment>
<dbReference type="Proteomes" id="UP001385951">
    <property type="component" value="Unassembled WGS sequence"/>
</dbReference>
<protein>
    <submittedName>
        <fullName evidence="1">Uncharacterized protein</fullName>
    </submittedName>
</protein>
<proteinExistence type="predicted"/>
<dbReference type="AlphaFoldDB" id="A0AAW0G531"/>